<dbReference type="EMBL" id="MU006301">
    <property type="protein sequence ID" value="KAF2851685.1"/>
    <property type="molecule type" value="Genomic_DNA"/>
</dbReference>
<keyword evidence="2" id="KW-1185">Reference proteome</keyword>
<dbReference type="AlphaFoldDB" id="A0A6A7BB94"/>
<evidence type="ECO:0000313" key="1">
    <source>
        <dbReference type="EMBL" id="KAF2851685.1"/>
    </source>
</evidence>
<protein>
    <submittedName>
        <fullName evidence="1">Uncharacterized protein</fullName>
    </submittedName>
</protein>
<dbReference type="Proteomes" id="UP000799423">
    <property type="component" value="Unassembled WGS sequence"/>
</dbReference>
<name>A0A6A7BB94_9PLEO</name>
<evidence type="ECO:0000313" key="2">
    <source>
        <dbReference type="Proteomes" id="UP000799423"/>
    </source>
</evidence>
<reference evidence="1" key="1">
    <citation type="submission" date="2020-01" db="EMBL/GenBank/DDBJ databases">
        <authorList>
            <consortium name="DOE Joint Genome Institute"/>
            <person name="Haridas S."/>
            <person name="Albert R."/>
            <person name="Binder M."/>
            <person name="Bloem J."/>
            <person name="Labutti K."/>
            <person name="Salamov A."/>
            <person name="Andreopoulos B."/>
            <person name="Baker S.E."/>
            <person name="Barry K."/>
            <person name="Bills G."/>
            <person name="Bluhm B.H."/>
            <person name="Cannon C."/>
            <person name="Castanera R."/>
            <person name="Culley D.E."/>
            <person name="Daum C."/>
            <person name="Ezra D."/>
            <person name="Gonzalez J.B."/>
            <person name="Henrissat B."/>
            <person name="Kuo A."/>
            <person name="Liang C."/>
            <person name="Lipzen A."/>
            <person name="Lutzoni F."/>
            <person name="Magnuson J."/>
            <person name="Mondo S."/>
            <person name="Nolan M."/>
            <person name="Ohm R."/>
            <person name="Pangilinan J."/>
            <person name="Park H.-J."/>
            <person name="Ramirez L."/>
            <person name="Alfaro M."/>
            <person name="Sun H."/>
            <person name="Tritt A."/>
            <person name="Yoshinaga Y."/>
            <person name="Zwiers L.-H."/>
            <person name="Turgeon B.G."/>
            <person name="Goodwin S.B."/>
            <person name="Spatafora J.W."/>
            <person name="Crous P.W."/>
            <person name="Grigoriev I.V."/>
        </authorList>
    </citation>
    <scope>NUCLEOTIDE SEQUENCE</scope>
    <source>
        <strain evidence="1">IPT5</strain>
    </source>
</reference>
<proteinExistence type="predicted"/>
<accession>A0A6A7BB94</accession>
<organism evidence="1 2">
    <name type="scientific">Plenodomus tracheiphilus IPT5</name>
    <dbReference type="NCBI Taxonomy" id="1408161"/>
    <lineage>
        <taxon>Eukaryota</taxon>
        <taxon>Fungi</taxon>
        <taxon>Dikarya</taxon>
        <taxon>Ascomycota</taxon>
        <taxon>Pezizomycotina</taxon>
        <taxon>Dothideomycetes</taxon>
        <taxon>Pleosporomycetidae</taxon>
        <taxon>Pleosporales</taxon>
        <taxon>Pleosporineae</taxon>
        <taxon>Leptosphaeriaceae</taxon>
        <taxon>Plenodomus</taxon>
    </lineage>
</organism>
<gene>
    <name evidence="1" type="ORF">T440DRAFT_478219</name>
</gene>
<sequence>MALPLLRRFIDRIDEGMFEGGPCGRCNQNHSLMACSMRVGKNNNVQEAGRKEEAKGMMGKGNAGKGWKLAQGGGNVKAQAMMNTNVNRPVPESSFRPAVAARATNQAPRGPLEYSNLNFLSDMFYPQSQRTLPRDQETPVDGGTIWDLPKSMRSRTEVHKIQNSQFPLRKEFFPVEGNNRVFTNHFDYSVKSKWNMSVSKNDYSIPNLL</sequence>